<dbReference type="EC" id="2.1.-.-" evidence="3"/>
<feature type="domain" description="Methyltransferase" evidence="2">
    <location>
        <begin position="29"/>
        <end position="121"/>
    </location>
</feature>
<dbReference type="EMBL" id="JAZGQL010000001">
    <property type="protein sequence ID" value="MEE6305704.1"/>
    <property type="molecule type" value="Genomic_DNA"/>
</dbReference>
<evidence type="ECO:0000259" key="2">
    <source>
        <dbReference type="Pfam" id="PF13649"/>
    </source>
</evidence>
<dbReference type="RefSeq" id="WP_331206121.1">
    <property type="nucleotide sequence ID" value="NZ_JAZGQL010000001.1"/>
</dbReference>
<dbReference type="CDD" id="cd02440">
    <property type="entry name" value="AdoMet_MTases"/>
    <property type="match status" value="1"/>
</dbReference>
<protein>
    <submittedName>
        <fullName evidence="3">Class I SAM-dependent methyltransferase</fullName>
        <ecNumber evidence="3">2.1.-.-</ecNumber>
    </submittedName>
</protein>
<dbReference type="GO" id="GO:0008168">
    <property type="term" value="F:methyltransferase activity"/>
    <property type="evidence" value="ECO:0007669"/>
    <property type="project" value="UniProtKB-KW"/>
</dbReference>
<proteinExistence type="predicted"/>
<dbReference type="InterPro" id="IPR029063">
    <property type="entry name" value="SAM-dependent_MTases_sf"/>
</dbReference>
<comment type="caution">
    <text evidence="3">The sequence shown here is derived from an EMBL/GenBank/DDBJ whole genome shotgun (WGS) entry which is preliminary data.</text>
</comment>
<dbReference type="InterPro" id="IPR041698">
    <property type="entry name" value="Methyltransf_25"/>
</dbReference>
<evidence type="ECO:0000313" key="3">
    <source>
        <dbReference type="EMBL" id="MEE6305704.1"/>
    </source>
</evidence>
<keyword evidence="1 3" id="KW-0808">Transferase</keyword>
<evidence type="ECO:0000256" key="1">
    <source>
        <dbReference type="ARBA" id="ARBA00022679"/>
    </source>
</evidence>
<dbReference type="Pfam" id="PF13649">
    <property type="entry name" value="Methyltransf_25"/>
    <property type="match status" value="1"/>
</dbReference>
<reference evidence="3 4" key="1">
    <citation type="submission" date="2024-01" db="EMBL/GenBank/DDBJ databases">
        <title>Genome insights into Plantactinospora veratri sp. nov.</title>
        <authorList>
            <person name="Wang L."/>
        </authorList>
    </citation>
    <scope>NUCLEOTIDE SEQUENCE [LARGE SCALE GENOMIC DNA]</scope>
    <source>
        <strain evidence="3 4">NEAU-FHS4</strain>
    </source>
</reference>
<dbReference type="PANTHER" id="PTHR43861">
    <property type="entry name" value="TRANS-ACONITATE 2-METHYLTRANSFERASE-RELATED"/>
    <property type="match status" value="1"/>
</dbReference>
<evidence type="ECO:0000313" key="4">
    <source>
        <dbReference type="Proteomes" id="UP001339911"/>
    </source>
</evidence>
<organism evidence="3 4">
    <name type="scientific">Plantactinospora veratri</name>
    <dbReference type="NCBI Taxonomy" id="1436122"/>
    <lineage>
        <taxon>Bacteria</taxon>
        <taxon>Bacillati</taxon>
        <taxon>Actinomycetota</taxon>
        <taxon>Actinomycetes</taxon>
        <taxon>Micromonosporales</taxon>
        <taxon>Micromonosporaceae</taxon>
        <taxon>Plantactinospora</taxon>
    </lineage>
</organism>
<gene>
    <name evidence="3" type="ORF">V1634_02490</name>
</gene>
<keyword evidence="3" id="KW-0489">Methyltransferase</keyword>
<sequence length="227" mass="25194">MYTGAWSRAEDRAVLELLGQMTPHRPPRVLDLGCGTGLGYELTSAAFADISYTGRDISTGMLGVLGGKYPHVSLSRGPMDDLHDLPRRYFDLVTAFSMSASYAGDLGRLLTEVEAVLATDGWVYLSFLNRTALRRIIRGRCRPTEVYWTRGVSRVADLGAPTHTVARRQIVQLLSSAGLQRVAVENRGTFSGVVEWPPLWQLSTLLDRAVPFLGHTYEVVARKRDQR</sequence>
<dbReference type="Gene3D" id="3.40.50.150">
    <property type="entry name" value="Vaccinia Virus protein VP39"/>
    <property type="match status" value="1"/>
</dbReference>
<dbReference type="GO" id="GO:0032259">
    <property type="term" value="P:methylation"/>
    <property type="evidence" value="ECO:0007669"/>
    <property type="project" value="UniProtKB-KW"/>
</dbReference>
<name>A0ABU7S6X2_9ACTN</name>
<dbReference type="Proteomes" id="UP001339911">
    <property type="component" value="Unassembled WGS sequence"/>
</dbReference>
<accession>A0ABU7S6X2</accession>
<dbReference type="SUPFAM" id="SSF53335">
    <property type="entry name" value="S-adenosyl-L-methionine-dependent methyltransferases"/>
    <property type="match status" value="1"/>
</dbReference>
<keyword evidence="4" id="KW-1185">Reference proteome</keyword>